<evidence type="ECO:0000313" key="4">
    <source>
        <dbReference type="Proteomes" id="UP000296822"/>
    </source>
</evidence>
<dbReference type="PANTHER" id="PTHR42976:SF1">
    <property type="entry name" value="GH18 DOMAIN-CONTAINING PROTEIN-RELATED"/>
    <property type="match status" value="1"/>
</dbReference>
<dbReference type="RefSeq" id="WP_006067716.1">
    <property type="nucleotide sequence ID" value="NZ_CP031305.1"/>
</dbReference>
<geneLocation type="plasmid" evidence="3">
    <name>unnamed1</name>
</geneLocation>
<reference evidence="2 4" key="1">
    <citation type="journal article" date="2019" name="Nat. Commun.">
        <title>A new type of DNA phosphorothioation-based antiviral system in archaea.</title>
        <authorList>
            <person name="Xiong L."/>
            <person name="Liu S."/>
            <person name="Chen S."/>
            <person name="Xiao Y."/>
            <person name="Zhu B."/>
            <person name="Gao Y."/>
            <person name="Zhang Y."/>
            <person name="Chen B."/>
            <person name="Luo J."/>
            <person name="Deng Z."/>
            <person name="Chen X."/>
            <person name="Wang L."/>
            <person name="Chen S."/>
        </authorList>
    </citation>
    <scope>NUCLEOTIDE SEQUENCE [LARGE SCALE GENOMIC DNA]</scope>
    <source>
        <strain evidence="2 4">JCM 10635</strain>
        <plasmid evidence="3 4">unnamed1</plasmid>
    </source>
</reference>
<evidence type="ECO:0000256" key="1">
    <source>
        <dbReference type="SAM" id="MobiDB-lite"/>
    </source>
</evidence>
<dbReference type="KEGG" id="nbg:DV706_00205"/>
<dbReference type="InterPro" id="IPR052750">
    <property type="entry name" value="GH18_Chitinase"/>
</dbReference>
<accession>A0A4D6HGA2</accession>
<dbReference type="SUPFAM" id="SSF51445">
    <property type="entry name" value="(Trans)glycosidases"/>
    <property type="match status" value="1"/>
</dbReference>
<evidence type="ECO:0008006" key="5">
    <source>
        <dbReference type="Google" id="ProtNLM"/>
    </source>
</evidence>
<dbReference type="InterPro" id="IPR017853">
    <property type="entry name" value="GH"/>
</dbReference>
<proteinExistence type="predicted"/>
<dbReference type="EMBL" id="CP031305">
    <property type="protein sequence ID" value="QCC53039.1"/>
    <property type="molecule type" value="Genomic_DNA"/>
</dbReference>
<dbReference type="GeneID" id="39852987"/>
<feature type="region of interest" description="Disordered" evidence="1">
    <location>
        <begin position="229"/>
        <end position="258"/>
    </location>
</feature>
<dbReference type="Gene3D" id="3.20.20.80">
    <property type="entry name" value="Glycosidases"/>
    <property type="match status" value="1"/>
</dbReference>
<protein>
    <recommendedName>
        <fullName evidence="5">GH18 domain-containing protein</fullName>
    </recommendedName>
</protein>
<dbReference type="AlphaFoldDB" id="A0A4D6HGA2"/>
<gene>
    <name evidence="2" type="ORF">DV706_00205</name>
    <name evidence="3" type="ORF">DV706_17065</name>
</gene>
<keyword evidence="3" id="KW-0614">Plasmid</keyword>
<dbReference type="Proteomes" id="UP000296822">
    <property type="component" value="Plasmid unnamed1"/>
</dbReference>
<name>A0A4D6HGA2_9EURY</name>
<sequence length="258" mass="28713">MAFILAGPDGNPAWDGDPDHVVGESPFDDEIVAFQDNGGKLIVSFGGALGDYLAEAFDGPESLADAFERVVREYDVDYFDINDEKADQPVFDRRNEALALLQNRYPELRVSYTLRANTDGISDLPILDSAIDHGVEIEIINVMTMNYVYVAPRAEHCISTLEGAHDQLAERFPDRSEERLWSLIGATPMIGENSAGGAFYPNDARQLREFAQDRGVRMLSFWTVERDSPGEVGEVNPEHSGIEQDDFDFSSIFSEHNS</sequence>
<evidence type="ECO:0000313" key="3">
    <source>
        <dbReference type="EMBL" id="QCC56268.1"/>
    </source>
</evidence>
<dbReference type="Proteomes" id="UP000296822">
    <property type="component" value="Chromosome"/>
</dbReference>
<dbReference type="KEGG" id="nbg:DV706_17065"/>
<organism evidence="2 4">
    <name type="scientific">Natronorubrum bangense</name>
    <dbReference type="NCBI Taxonomy" id="61858"/>
    <lineage>
        <taxon>Archaea</taxon>
        <taxon>Methanobacteriati</taxon>
        <taxon>Methanobacteriota</taxon>
        <taxon>Stenosarchaea group</taxon>
        <taxon>Halobacteria</taxon>
        <taxon>Halobacteriales</taxon>
        <taxon>Natrialbaceae</taxon>
        <taxon>Natronorubrum</taxon>
    </lineage>
</organism>
<evidence type="ECO:0000313" key="2">
    <source>
        <dbReference type="EMBL" id="QCC53039.1"/>
    </source>
</evidence>
<dbReference type="PANTHER" id="PTHR42976">
    <property type="entry name" value="BIFUNCTIONAL CHITINASE/LYSOZYME-RELATED"/>
    <property type="match status" value="1"/>
</dbReference>
<dbReference type="EMBL" id="CP031306">
    <property type="protein sequence ID" value="QCC56268.1"/>
    <property type="molecule type" value="Genomic_DNA"/>
</dbReference>